<reference evidence="6" key="1">
    <citation type="submission" date="2023-02" db="EMBL/GenBank/DDBJ databases">
        <title>Identification and recombinant expression of a fungal hydrolase from Papiliotrema laurentii that hydrolyzes apple cutin and clears colloidal polyester polyurethane.</title>
        <authorList>
            <consortium name="DOE Joint Genome Institute"/>
            <person name="Roman V.A."/>
            <person name="Bojanowski C."/>
            <person name="Crable B.R."/>
            <person name="Wagner D.N."/>
            <person name="Hung C.S."/>
            <person name="Nadeau L.J."/>
            <person name="Schratz L."/>
            <person name="Haridas S."/>
            <person name="Pangilinan J."/>
            <person name="Lipzen A."/>
            <person name="Na H."/>
            <person name="Yan M."/>
            <person name="Ng V."/>
            <person name="Grigoriev I.V."/>
            <person name="Spatafora J.W."/>
            <person name="Barlow D."/>
            <person name="Biffinger J."/>
            <person name="Kelley-Loughnane N."/>
            <person name="Varaljay V.A."/>
            <person name="Crookes-Goodson W.J."/>
        </authorList>
    </citation>
    <scope>NUCLEOTIDE SEQUENCE</scope>
    <source>
        <strain evidence="6">5307AH</strain>
    </source>
</reference>
<protein>
    <submittedName>
        <fullName evidence="6">Glycosyl hydrolase</fullName>
    </submittedName>
</protein>
<dbReference type="InterPro" id="IPR041542">
    <property type="entry name" value="GH43_C2"/>
</dbReference>
<evidence type="ECO:0000313" key="7">
    <source>
        <dbReference type="Proteomes" id="UP001182556"/>
    </source>
</evidence>
<dbReference type="Gene3D" id="2.115.10.20">
    <property type="entry name" value="Glycosyl hydrolase domain, family 43"/>
    <property type="match status" value="1"/>
</dbReference>
<dbReference type="Pfam" id="PF17851">
    <property type="entry name" value="GH43_C2"/>
    <property type="match status" value="1"/>
</dbReference>
<dbReference type="GO" id="GO:0005975">
    <property type="term" value="P:carbohydrate metabolic process"/>
    <property type="evidence" value="ECO:0007669"/>
    <property type="project" value="InterPro"/>
</dbReference>
<feature type="domain" description="Beta-xylosidase C-terminal Concanavalin A-like" evidence="5">
    <location>
        <begin position="339"/>
        <end position="529"/>
    </location>
</feature>
<dbReference type="Pfam" id="PF04616">
    <property type="entry name" value="Glyco_hydro_43"/>
    <property type="match status" value="1"/>
</dbReference>
<evidence type="ECO:0000256" key="4">
    <source>
        <dbReference type="RuleBase" id="RU361187"/>
    </source>
</evidence>
<accession>A0AAD9FS74</accession>
<keyword evidence="2 4" id="KW-0378">Hydrolase</keyword>
<evidence type="ECO:0000256" key="1">
    <source>
        <dbReference type="ARBA" id="ARBA00009865"/>
    </source>
</evidence>
<organism evidence="6 7">
    <name type="scientific">Papiliotrema laurentii</name>
    <name type="common">Cryptococcus laurentii</name>
    <dbReference type="NCBI Taxonomy" id="5418"/>
    <lineage>
        <taxon>Eukaryota</taxon>
        <taxon>Fungi</taxon>
        <taxon>Dikarya</taxon>
        <taxon>Basidiomycota</taxon>
        <taxon>Agaricomycotina</taxon>
        <taxon>Tremellomycetes</taxon>
        <taxon>Tremellales</taxon>
        <taxon>Rhynchogastremaceae</taxon>
        <taxon>Papiliotrema</taxon>
    </lineage>
</organism>
<dbReference type="CDD" id="cd18617">
    <property type="entry name" value="GH43_XynB-like"/>
    <property type="match status" value="1"/>
</dbReference>
<comment type="caution">
    <text evidence="6">The sequence shown here is derived from an EMBL/GenBank/DDBJ whole genome shotgun (WGS) entry which is preliminary data.</text>
</comment>
<dbReference type="SUPFAM" id="SSF49899">
    <property type="entry name" value="Concanavalin A-like lectins/glucanases"/>
    <property type="match status" value="1"/>
</dbReference>
<evidence type="ECO:0000256" key="2">
    <source>
        <dbReference type="ARBA" id="ARBA00022801"/>
    </source>
</evidence>
<keyword evidence="3 4" id="KW-0326">Glycosidase</keyword>
<evidence type="ECO:0000259" key="5">
    <source>
        <dbReference type="Pfam" id="PF17851"/>
    </source>
</evidence>
<dbReference type="Proteomes" id="UP001182556">
    <property type="component" value="Unassembled WGS sequence"/>
</dbReference>
<proteinExistence type="inferred from homology"/>
<dbReference type="InterPro" id="IPR023296">
    <property type="entry name" value="Glyco_hydro_beta-prop_sf"/>
</dbReference>
<dbReference type="GO" id="GO:0004553">
    <property type="term" value="F:hydrolase activity, hydrolyzing O-glycosyl compounds"/>
    <property type="evidence" value="ECO:0007669"/>
    <property type="project" value="InterPro"/>
</dbReference>
<dbReference type="InterPro" id="IPR051795">
    <property type="entry name" value="Glycosyl_Hydrlase_43"/>
</dbReference>
<dbReference type="Gene3D" id="2.60.120.200">
    <property type="match status" value="1"/>
</dbReference>
<dbReference type="EMBL" id="JAODAN010000004">
    <property type="protein sequence ID" value="KAK1925234.1"/>
    <property type="molecule type" value="Genomic_DNA"/>
</dbReference>
<dbReference type="InterPro" id="IPR006710">
    <property type="entry name" value="Glyco_hydro_43"/>
</dbReference>
<gene>
    <name evidence="6" type="ORF">DB88DRAFT_256965</name>
</gene>
<keyword evidence="7" id="KW-1185">Reference proteome</keyword>
<dbReference type="SUPFAM" id="SSF75005">
    <property type="entry name" value="Arabinanase/levansucrase/invertase"/>
    <property type="match status" value="1"/>
</dbReference>
<dbReference type="PANTHER" id="PTHR42812:SF16">
    <property type="entry name" value="HYDROLASE, PUTATIVE (AFU_ORTHOLOGUE AFUA_7G06110)-RELATED"/>
    <property type="match status" value="1"/>
</dbReference>
<dbReference type="PANTHER" id="PTHR42812">
    <property type="entry name" value="BETA-XYLOSIDASE"/>
    <property type="match status" value="1"/>
</dbReference>
<sequence>MSDTFRNPILPGFNPDPSICFVPGQGYLLTTSTFEFFPGLPIYHSKDLQEWKLIGHAVNRRSQGVDMRTVESSAGLWAPTLRYYKGRVYMICSCFWRLRVDKTPQVISSGFYVSTDDVWDDSKWSDAVYFDEVGFDQDLLFDDDDRVYQTVTRFDFTEAPKNGNPKIQSFINEIDLPTGRSITSPVLAKASELGVSEGCHIHKKDGWYYFFTAEGGTQDGHRECVYRSRCPTGPFEPPPEGVNPLIFNHDHPDIQNTGHMDIVRREDGRWFAVFLGVRPIFEARKVHGALGMPTHLGRESFMAELEWADGWPVVNKGKPIEPVGEAKGFTPVNEVTAWRDDFEGRDLALGWYRVRVPFRDCFSLTEKSGSLAIRGGCDLTVAHCPSVLLQKQTQIDCDWSTEVEFAPSREGEEAGTVVWLHEETLAALGLRKRGDALDVVLRWPDAEGTLQDAVVGGPVPPGQPVTLRIKARRSCYSFAFTVNSQTEEIEQTVPTSAFTPLFTGVHLGLYAQGANEISCLTPAYFAHAQWTKA</sequence>
<dbReference type="AlphaFoldDB" id="A0AAD9FS74"/>
<evidence type="ECO:0000313" key="6">
    <source>
        <dbReference type="EMBL" id="KAK1925234.1"/>
    </source>
</evidence>
<comment type="similarity">
    <text evidence="1 4">Belongs to the glycosyl hydrolase 43 family.</text>
</comment>
<name>A0AAD9FS74_PAPLA</name>
<evidence type="ECO:0000256" key="3">
    <source>
        <dbReference type="ARBA" id="ARBA00023295"/>
    </source>
</evidence>
<dbReference type="InterPro" id="IPR013320">
    <property type="entry name" value="ConA-like_dom_sf"/>
</dbReference>